<dbReference type="RefSeq" id="XP_045367135.1">
    <property type="nucleotide sequence ID" value="XM_045511179.1"/>
</dbReference>
<reference evidence="2" key="1">
    <citation type="submission" date="2025-08" db="UniProtKB">
        <authorList>
            <consortium name="RefSeq"/>
        </authorList>
    </citation>
    <scope>IDENTIFICATION</scope>
    <source>
        <tissue evidence="2">Blood</tissue>
    </source>
</reference>
<feature type="compositionally biased region" description="Polar residues" evidence="1">
    <location>
        <begin position="81"/>
        <end position="94"/>
    </location>
</feature>
<evidence type="ECO:0000313" key="2">
    <source>
        <dbReference type="RefSeq" id="XP_045367135.1"/>
    </source>
</evidence>
<gene>
    <name evidence="2" type="primary">LOC123614709</name>
</gene>
<evidence type="ECO:0000256" key="1">
    <source>
        <dbReference type="SAM" id="MobiDB-lite"/>
    </source>
</evidence>
<protein>
    <submittedName>
        <fullName evidence="2">Uncharacterized protein LOC123614709</fullName>
    </submittedName>
</protein>
<feature type="compositionally biased region" description="Basic residues" evidence="1">
    <location>
        <begin position="25"/>
        <end position="35"/>
    </location>
</feature>
<name>A0A9W3HCW5_CAMBA</name>
<dbReference type="AlphaFoldDB" id="A0A9W3HCW5"/>
<organism evidence="2">
    <name type="scientific">Camelus bactrianus</name>
    <name type="common">Bactrian camel</name>
    <dbReference type="NCBI Taxonomy" id="9837"/>
    <lineage>
        <taxon>Eukaryota</taxon>
        <taxon>Metazoa</taxon>
        <taxon>Chordata</taxon>
        <taxon>Craniata</taxon>
        <taxon>Vertebrata</taxon>
        <taxon>Euteleostomi</taxon>
        <taxon>Mammalia</taxon>
        <taxon>Eutheria</taxon>
        <taxon>Laurasiatheria</taxon>
        <taxon>Artiodactyla</taxon>
        <taxon>Tylopoda</taxon>
        <taxon>Camelidae</taxon>
        <taxon>Camelus</taxon>
    </lineage>
</organism>
<accession>A0A9W3HCW5</accession>
<feature type="compositionally biased region" description="Polar residues" evidence="1">
    <location>
        <begin position="1"/>
        <end position="12"/>
    </location>
</feature>
<feature type="region of interest" description="Disordered" evidence="1">
    <location>
        <begin position="1"/>
        <end position="47"/>
    </location>
</feature>
<proteinExistence type="predicted"/>
<feature type="region of interest" description="Disordered" evidence="1">
    <location>
        <begin position="80"/>
        <end position="102"/>
    </location>
</feature>
<sequence length="102" mass="11244">MAYSGRNESVGSSERHLTAGWSHAKPGKPKHRKRPAVSGKNPTEQKLRGRISEIRPAHAARSAPRRLMRAFAQARGLPLRQTHTQNRAHSSFPSGASVLFRG</sequence>